<keyword evidence="9" id="KW-1185">Reference proteome</keyword>
<proteinExistence type="inferred from homology"/>
<feature type="domain" description="RNA polymerase sigma-70 region 2" evidence="6">
    <location>
        <begin position="17"/>
        <end position="68"/>
    </location>
</feature>
<dbReference type="NCBIfam" id="TIGR02937">
    <property type="entry name" value="sigma70-ECF"/>
    <property type="match status" value="1"/>
</dbReference>
<organism evidence="8 9">
    <name type="scientific">Asticcacaulis aquaticus</name>
    <dbReference type="NCBI Taxonomy" id="2984212"/>
    <lineage>
        <taxon>Bacteria</taxon>
        <taxon>Pseudomonadati</taxon>
        <taxon>Pseudomonadota</taxon>
        <taxon>Alphaproteobacteria</taxon>
        <taxon>Caulobacterales</taxon>
        <taxon>Caulobacteraceae</taxon>
        <taxon>Asticcacaulis</taxon>
    </lineage>
</organism>
<feature type="domain" description="RNA polymerase sigma factor 70 region 4 type 2" evidence="7">
    <location>
        <begin position="104"/>
        <end position="148"/>
    </location>
</feature>
<dbReference type="SUPFAM" id="SSF88659">
    <property type="entry name" value="Sigma3 and sigma4 domains of RNA polymerase sigma factors"/>
    <property type="match status" value="1"/>
</dbReference>
<dbReference type="InterPro" id="IPR036388">
    <property type="entry name" value="WH-like_DNA-bd_sf"/>
</dbReference>
<sequence>MAGLPQMLDKARRAILRKGVAVQDADDLVQEAFLRVEAFERTQTVKSPEALLIRTAVNLSFDMARRRKVAPFVDMGDDAGTARDHTPLPDEILRGQERLQRAAQGLERLPEKTRRILLSRRLDGKSFKEIAAAEGMTVAAVEKQVARATLELTKWMEAW</sequence>
<keyword evidence="5" id="KW-0804">Transcription</keyword>
<comment type="similarity">
    <text evidence="1">Belongs to the sigma-70 factor family. ECF subfamily.</text>
</comment>
<evidence type="ECO:0000259" key="7">
    <source>
        <dbReference type="Pfam" id="PF08281"/>
    </source>
</evidence>
<dbReference type="InterPro" id="IPR013325">
    <property type="entry name" value="RNA_pol_sigma_r2"/>
</dbReference>
<dbReference type="Pfam" id="PF08281">
    <property type="entry name" value="Sigma70_r4_2"/>
    <property type="match status" value="1"/>
</dbReference>
<keyword evidence="3" id="KW-0731">Sigma factor</keyword>
<reference evidence="8 9" key="1">
    <citation type="submission" date="2023-01" db="EMBL/GenBank/DDBJ databases">
        <title>Novel species of the genus Asticcacaulis isolated from rivers.</title>
        <authorList>
            <person name="Lu H."/>
        </authorList>
    </citation>
    <scope>NUCLEOTIDE SEQUENCE [LARGE SCALE GENOMIC DNA]</scope>
    <source>
        <strain evidence="8 9">BYS171W</strain>
    </source>
</reference>
<evidence type="ECO:0000259" key="6">
    <source>
        <dbReference type="Pfam" id="PF04542"/>
    </source>
</evidence>
<evidence type="ECO:0000256" key="1">
    <source>
        <dbReference type="ARBA" id="ARBA00010641"/>
    </source>
</evidence>
<dbReference type="Pfam" id="PF04542">
    <property type="entry name" value="Sigma70_r2"/>
    <property type="match status" value="1"/>
</dbReference>
<name>A0ABT5HWT0_9CAUL</name>
<dbReference type="InterPro" id="IPR007627">
    <property type="entry name" value="RNA_pol_sigma70_r2"/>
</dbReference>
<dbReference type="RefSeq" id="WP_272749008.1">
    <property type="nucleotide sequence ID" value="NZ_JAQQKX010000013.1"/>
</dbReference>
<dbReference type="PANTHER" id="PTHR43133:SF8">
    <property type="entry name" value="RNA POLYMERASE SIGMA FACTOR HI_1459-RELATED"/>
    <property type="match status" value="1"/>
</dbReference>
<protein>
    <submittedName>
        <fullName evidence="8">Sigma-70 family RNA polymerase sigma factor</fullName>
    </submittedName>
</protein>
<accession>A0ABT5HWT0</accession>
<keyword evidence="2" id="KW-0805">Transcription regulation</keyword>
<dbReference type="PANTHER" id="PTHR43133">
    <property type="entry name" value="RNA POLYMERASE ECF-TYPE SIGMA FACTO"/>
    <property type="match status" value="1"/>
</dbReference>
<dbReference type="InterPro" id="IPR013324">
    <property type="entry name" value="RNA_pol_sigma_r3/r4-like"/>
</dbReference>
<dbReference type="Gene3D" id="1.10.10.10">
    <property type="entry name" value="Winged helix-like DNA-binding domain superfamily/Winged helix DNA-binding domain"/>
    <property type="match status" value="1"/>
</dbReference>
<evidence type="ECO:0000256" key="2">
    <source>
        <dbReference type="ARBA" id="ARBA00023015"/>
    </source>
</evidence>
<evidence type="ECO:0000256" key="5">
    <source>
        <dbReference type="ARBA" id="ARBA00023163"/>
    </source>
</evidence>
<dbReference type="InterPro" id="IPR013249">
    <property type="entry name" value="RNA_pol_sigma70_r4_t2"/>
</dbReference>
<evidence type="ECO:0000313" key="8">
    <source>
        <dbReference type="EMBL" id="MDC7684535.1"/>
    </source>
</evidence>
<evidence type="ECO:0000256" key="4">
    <source>
        <dbReference type="ARBA" id="ARBA00023125"/>
    </source>
</evidence>
<dbReference type="InterPro" id="IPR014284">
    <property type="entry name" value="RNA_pol_sigma-70_dom"/>
</dbReference>
<dbReference type="EMBL" id="JAQQKX010000013">
    <property type="protein sequence ID" value="MDC7684535.1"/>
    <property type="molecule type" value="Genomic_DNA"/>
</dbReference>
<evidence type="ECO:0000256" key="3">
    <source>
        <dbReference type="ARBA" id="ARBA00023082"/>
    </source>
</evidence>
<evidence type="ECO:0000313" key="9">
    <source>
        <dbReference type="Proteomes" id="UP001214854"/>
    </source>
</evidence>
<comment type="caution">
    <text evidence="8">The sequence shown here is derived from an EMBL/GenBank/DDBJ whole genome shotgun (WGS) entry which is preliminary data.</text>
</comment>
<gene>
    <name evidence="8" type="ORF">PQU92_14720</name>
</gene>
<dbReference type="SUPFAM" id="SSF88946">
    <property type="entry name" value="Sigma2 domain of RNA polymerase sigma factors"/>
    <property type="match status" value="1"/>
</dbReference>
<keyword evidence="4" id="KW-0238">DNA-binding</keyword>
<dbReference type="Proteomes" id="UP001214854">
    <property type="component" value="Unassembled WGS sequence"/>
</dbReference>
<dbReference type="InterPro" id="IPR039425">
    <property type="entry name" value="RNA_pol_sigma-70-like"/>
</dbReference>
<dbReference type="Gene3D" id="1.10.1740.10">
    <property type="match status" value="1"/>
</dbReference>